<sequence>MKKKNLFVAGAAVIAVAGALTFGSIQTFASATAEEEAKQIAVKYLDAVEDRNAEEAVKYVEDVRFPDEASLLAAYKQMNESSPVTNIAITDIKKKNSKHVDITIEYVTSEGEKDSSVLPMVKEDAGWKVVYSEIKEKPAKK</sequence>
<dbReference type="AlphaFoldDB" id="A0A1Y0IQB4"/>
<reference evidence="3" key="1">
    <citation type="submission" date="2017-05" db="EMBL/GenBank/DDBJ databases">
        <authorList>
            <person name="Sung H."/>
        </authorList>
    </citation>
    <scope>NUCLEOTIDE SEQUENCE [LARGE SCALE GENOMIC DNA]</scope>
    <source>
        <strain evidence="3">AR23208</strain>
    </source>
</reference>
<keyword evidence="1" id="KW-0732">Signal</keyword>
<dbReference type="EMBL" id="CP021434">
    <property type="protein sequence ID" value="ARU61534.1"/>
    <property type="molecule type" value="Genomic_DNA"/>
</dbReference>
<evidence type="ECO:0000256" key="1">
    <source>
        <dbReference type="SAM" id="SignalP"/>
    </source>
</evidence>
<dbReference type="Proteomes" id="UP000195437">
    <property type="component" value="Chromosome"/>
</dbReference>
<feature type="signal peptide" evidence="1">
    <location>
        <begin position="1"/>
        <end position="29"/>
    </location>
</feature>
<name>A0A1Y0IQB4_9BACL</name>
<dbReference type="KEGG" id="tum:CBW65_11325"/>
<accession>A0A1Y0IQB4</accession>
<feature type="chain" id="PRO_5039229795" evidence="1">
    <location>
        <begin position="30"/>
        <end position="141"/>
    </location>
</feature>
<keyword evidence="3" id="KW-1185">Reference proteome</keyword>
<proteinExistence type="predicted"/>
<protein>
    <submittedName>
        <fullName evidence="2">Uncharacterized protein</fullName>
    </submittedName>
</protein>
<gene>
    <name evidence="2" type="ORF">CBW65_11325</name>
</gene>
<dbReference type="OrthoDB" id="2885334at2"/>
<evidence type="ECO:0000313" key="2">
    <source>
        <dbReference type="EMBL" id="ARU61534.1"/>
    </source>
</evidence>
<dbReference type="RefSeq" id="WP_087456912.1">
    <property type="nucleotide sequence ID" value="NZ_CP021434.1"/>
</dbReference>
<dbReference type="Gene3D" id="3.10.450.50">
    <property type="match status" value="1"/>
</dbReference>
<evidence type="ECO:0000313" key="3">
    <source>
        <dbReference type="Proteomes" id="UP000195437"/>
    </source>
</evidence>
<organism evidence="2 3">
    <name type="scientific">Tumebacillus avium</name>
    <dbReference type="NCBI Taxonomy" id="1903704"/>
    <lineage>
        <taxon>Bacteria</taxon>
        <taxon>Bacillati</taxon>
        <taxon>Bacillota</taxon>
        <taxon>Bacilli</taxon>
        <taxon>Bacillales</taxon>
        <taxon>Alicyclobacillaceae</taxon>
        <taxon>Tumebacillus</taxon>
    </lineage>
</organism>